<name>A0A0K9PJ61_ZOSMR</name>
<dbReference type="InterPro" id="IPR057713">
    <property type="entry name" value="DUF7953"/>
</dbReference>
<dbReference type="Pfam" id="PF25829">
    <property type="entry name" value="DUF7953"/>
    <property type="match status" value="1"/>
</dbReference>
<keyword evidence="1" id="KW-1133">Transmembrane helix</keyword>
<accession>A0A0K9PJ61</accession>
<dbReference type="PANTHER" id="PTHR33780:SF3">
    <property type="entry name" value="EXPRESSED PROTEIN"/>
    <property type="match status" value="1"/>
</dbReference>
<keyword evidence="4" id="KW-1185">Reference proteome</keyword>
<evidence type="ECO:0000256" key="1">
    <source>
        <dbReference type="SAM" id="Phobius"/>
    </source>
</evidence>
<organism evidence="3 4">
    <name type="scientific">Zostera marina</name>
    <name type="common">Eelgrass</name>
    <dbReference type="NCBI Taxonomy" id="29655"/>
    <lineage>
        <taxon>Eukaryota</taxon>
        <taxon>Viridiplantae</taxon>
        <taxon>Streptophyta</taxon>
        <taxon>Embryophyta</taxon>
        <taxon>Tracheophyta</taxon>
        <taxon>Spermatophyta</taxon>
        <taxon>Magnoliopsida</taxon>
        <taxon>Liliopsida</taxon>
        <taxon>Zosteraceae</taxon>
        <taxon>Zostera</taxon>
    </lineage>
</organism>
<proteinExistence type="predicted"/>
<evidence type="ECO:0000313" key="4">
    <source>
        <dbReference type="Proteomes" id="UP000036987"/>
    </source>
</evidence>
<reference evidence="4" key="1">
    <citation type="journal article" date="2016" name="Nature">
        <title>The genome of the seagrass Zostera marina reveals angiosperm adaptation to the sea.</title>
        <authorList>
            <person name="Olsen J.L."/>
            <person name="Rouze P."/>
            <person name="Verhelst B."/>
            <person name="Lin Y.-C."/>
            <person name="Bayer T."/>
            <person name="Collen J."/>
            <person name="Dattolo E."/>
            <person name="De Paoli E."/>
            <person name="Dittami S."/>
            <person name="Maumus F."/>
            <person name="Michel G."/>
            <person name="Kersting A."/>
            <person name="Lauritano C."/>
            <person name="Lohaus R."/>
            <person name="Toepel M."/>
            <person name="Tonon T."/>
            <person name="Vanneste K."/>
            <person name="Amirebrahimi M."/>
            <person name="Brakel J."/>
            <person name="Bostroem C."/>
            <person name="Chovatia M."/>
            <person name="Grimwood J."/>
            <person name="Jenkins J.W."/>
            <person name="Jueterbock A."/>
            <person name="Mraz A."/>
            <person name="Stam W.T."/>
            <person name="Tice H."/>
            <person name="Bornberg-Bauer E."/>
            <person name="Green P.J."/>
            <person name="Pearson G.A."/>
            <person name="Procaccini G."/>
            <person name="Duarte C.M."/>
            <person name="Schmutz J."/>
            <person name="Reusch T.B.H."/>
            <person name="Van de Peer Y."/>
        </authorList>
    </citation>
    <scope>NUCLEOTIDE SEQUENCE [LARGE SCALE GENOMIC DNA]</scope>
    <source>
        <strain evidence="4">cv. Finnish</strain>
    </source>
</reference>
<dbReference type="Proteomes" id="UP000036987">
    <property type="component" value="Unassembled WGS sequence"/>
</dbReference>
<feature type="domain" description="DUF7953" evidence="2">
    <location>
        <begin position="10"/>
        <end position="119"/>
    </location>
</feature>
<comment type="caution">
    <text evidence="3">The sequence shown here is derived from an EMBL/GenBank/DDBJ whole genome shotgun (WGS) entry which is preliminary data.</text>
</comment>
<feature type="transmembrane region" description="Helical" evidence="1">
    <location>
        <begin position="135"/>
        <end position="159"/>
    </location>
</feature>
<dbReference type="AlphaFoldDB" id="A0A0K9PJ61"/>
<keyword evidence="1" id="KW-0472">Membrane</keyword>
<dbReference type="EMBL" id="LFYR01000850">
    <property type="protein sequence ID" value="KMZ68267.1"/>
    <property type="molecule type" value="Genomic_DNA"/>
</dbReference>
<sequence length="193" mass="22495">MFIPGILSSRVVNLKSVQFFTTHSWMTYGASVYFSCRQEKIITLKDVLTIDQLYTYTGNESWQPLTILPTEKCKRCGFYEKDPLTTEAFEEWELCPTNFVDGDYFHFKEDEVNATFSCPECIFPVKLEKRHTDSVVVVTGFLLASILIITGLVSCFLCYRKKKRNEEEKVRFFEMFQIEDMDDELGISTITMK</sequence>
<gene>
    <name evidence="3" type="ORF">ZOSMA_243G00070</name>
</gene>
<evidence type="ECO:0000313" key="3">
    <source>
        <dbReference type="EMBL" id="KMZ68267.1"/>
    </source>
</evidence>
<keyword evidence="1" id="KW-0812">Transmembrane</keyword>
<evidence type="ECO:0000259" key="2">
    <source>
        <dbReference type="Pfam" id="PF25829"/>
    </source>
</evidence>
<dbReference type="PANTHER" id="PTHR33780">
    <property type="entry name" value="EXPRESSED PROTEIN"/>
    <property type="match status" value="1"/>
</dbReference>
<dbReference type="OrthoDB" id="2014701at2759"/>
<protein>
    <recommendedName>
        <fullName evidence="2">DUF7953 domain-containing protein</fullName>
    </recommendedName>
</protein>